<evidence type="ECO:0000313" key="6">
    <source>
        <dbReference type="EMBL" id="QHI71442.1"/>
    </source>
</evidence>
<evidence type="ECO:0000256" key="4">
    <source>
        <dbReference type="PROSITE-ProRule" id="PRU00409"/>
    </source>
</evidence>
<keyword evidence="1" id="KW-0479">Metal-binding</keyword>
<dbReference type="GO" id="GO:0005524">
    <property type="term" value="F:ATP binding"/>
    <property type="evidence" value="ECO:0007669"/>
    <property type="project" value="UniProtKB-UniRule"/>
</dbReference>
<evidence type="ECO:0000256" key="3">
    <source>
        <dbReference type="ARBA" id="ARBA00022840"/>
    </source>
</evidence>
<dbReference type="SUPFAM" id="SSF56059">
    <property type="entry name" value="Glutathione synthetase ATP-binding domain-like"/>
    <property type="match status" value="1"/>
</dbReference>
<evidence type="ECO:0000313" key="7">
    <source>
        <dbReference type="Proteomes" id="UP000463883"/>
    </source>
</evidence>
<dbReference type="PROSITE" id="PS50975">
    <property type="entry name" value="ATP_GRASP"/>
    <property type="match status" value="1"/>
</dbReference>
<keyword evidence="3 4" id="KW-0067">ATP-binding</keyword>
<dbReference type="Gene3D" id="3.30.470.20">
    <property type="entry name" value="ATP-grasp fold, B domain"/>
    <property type="match status" value="1"/>
</dbReference>
<dbReference type="EMBL" id="CP047591">
    <property type="protein sequence ID" value="QHI71442.1"/>
    <property type="molecule type" value="Genomic_DNA"/>
</dbReference>
<organism evidence="6 7">
    <name type="scientific">Aminipila terrae</name>
    <dbReference type="NCBI Taxonomy" id="2697030"/>
    <lineage>
        <taxon>Bacteria</taxon>
        <taxon>Bacillati</taxon>
        <taxon>Bacillota</taxon>
        <taxon>Clostridia</taxon>
        <taxon>Peptostreptococcales</taxon>
        <taxon>Anaerovoracaceae</taxon>
        <taxon>Aminipila</taxon>
    </lineage>
</organism>
<dbReference type="Proteomes" id="UP000463883">
    <property type="component" value="Chromosome"/>
</dbReference>
<keyword evidence="7" id="KW-1185">Reference proteome</keyword>
<protein>
    <submittedName>
        <fullName evidence="6">RimK family alpha-L-glutamate ligase</fullName>
    </submittedName>
</protein>
<dbReference type="InterPro" id="IPR013651">
    <property type="entry name" value="ATP-grasp_RimK-type"/>
</dbReference>
<dbReference type="PANTHER" id="PTHR21621">
    <property type="entry name" value="RIBOSOMAL PROTEIN S6 MODIFICATION PROTEIN"/>
    <property type="match status" value="1"/>
</dbReference>
<dbReference type="GO" id="GO:0046872">
    <property type="term" value="F:metal ion binding"/>
    <property type="evidence" value="ECO:0007669"/>
    <property type="project" value="UniProtKB-KW"/>
</dbReference>
<dbReference type="GO" id="GO:0005737">
    <property type="term" value="C:cytoplasm"/>
    <property type="evidence" value="ECO:0007669"/>
    <property type="project" value="TreeGrafter"/>
</dbReference>
<evidence type="ECO:0000256" key="1">
    <source>
        <dbReference type="ARBA" id="ARBA00022723"/>
    </source>
</evidence>
<dbReference type="RefSeq" id="WP_162361217.1">
    <property type="nucleotide sequence ID" value="NZ_CP047591.1"/>
</dbReference>
<dbReference type="Pfam" id="PF08443">
    <property type="entry name" value="RimK"/>
    <property type="match status" value="1"/>
</dbReference>
<dbReference type="Gene3D" id="3.30.1490.20">
    <property type="entry name" value="ATP-grasp fold, A domain"/>
    <property type="match status" value="1"/>
</dbReference>
<dbReference type="InterPro" id="IPR004666">
    <property type="entry name" value="Rp_bS6_RimK/Lys_biosynth_LsyX"/>
</dbReference>
<proteinExistence type="predicted"/>
<dbReference type="PANTHER" id="PTHR21621:SF0">
    <property type="entry name" value="BETA-CITRYLGLUTAMATE SYNTHASE B-RELATED"/>
    <property type="match status" value="1"/>
</dbReference>
<dbReference type="AlphaFoldDB" id="A0A6P1MBN3"/>
<dbReference type="GO" id="GO:0016879">
    <property type="term" value="F:ligase activity, forming carbon-nitrogen bonds"/>
    <property type="evidence" value="ECO:0007669"/>
    <property type="project" value="TreeGrafter"/>
</dbReference>
<feature type="domain" description="ATP-grasp" evidence="5">
    <location>
        <begin position="99"/>
        <end position="286"/>
    </location>
</feature>
<sequence length="287" mass="32471">MSRKIGIVSMNYDHWEMGQILASIERNGYEADLIDPRKTILNLEEIYQKEARYKSILGRVERPVLQSGLIILKDLELRGEKVINNSRAIQYGQNKWYTSMLLAKMNIRHPKTICSYTNHAKDIIDQIKDFKYPIVFKPISGGRGEGVSRACCFEEAVEIITVLSNCNVPFYIQEFIHKKDEKGYFDYRVFVVGNEVIGSIRREASENNWKTNICNGGTARKMKMNCELAELAIQAAKAIDADVAGVDIIDSDEGYNVLEVNICPLFRGLYDATGINPAETIGKLLCS</sequence>
<evidence type="ECO:0000256" key="2">
    <source>
        <dbReference type="ARBA" id="ARBA00022741"/>
    </source>
</evidence>
<dbReference type="KEGG" id="amic:Ami3637_02760"/>
<keyword evidence="2 4" id="KW-0547">Nucleotide-binding</keyword>
<dbReference type="NCBIfam" id="TIGR00768">
    <property type="entry name" value="rimK_fam"/>
    <property type="match status" value="1"/>
</dbReference>
<keyword evidence="6" id="KW-0436">Ligase</keyword>
<dbReference type="InterPro" id="IPR013815">
    <property type="entry name" value="ATP_grasp_subdomain_1"/>
</dbReference>
<dbReference type="Gene3D" id="3.40.50.20">
    <property type="match status" value="1"/>
</dbReference>
<reference evidence="6 7" key="1">
    <citation type="submission" date="2020-01" db="EMBL/GenBank/DDBJ databases">
        <title>Genomic analysis of Aminipila sp. CBA3637.</title>
        <authorList>
            <person name="Kim Y.B."/>
            <person name="Roh S.W."/>
        </authorList>
    </citation>
    <scope>NUCLEOTIDE SEQUENCE [LARGE SCALE GENOMIC DNA]</scope>
    <source>
        <strain evidence="6 7">CBA3637</strain>
    </source>
</reference>
<accession>A0A6P1MBN3</accession>
<name>A0A6P1MBN3_9FIRM</name>
<dbReference type="InterPro" id="IPR011761">
    <property type="entry name" value="ATP-grasp"/>
</dbReference>
<evidence type="ECO:0000259" key="5">
    <source>
        <dbReference type="PROSITE" id="PS50975"/>
    </source>
</evidence>
<gene>
    <name evidence="6" type="ORF">Ami3637_02760</name>
</gene>